<evidence type="ECO:0000259" key="11">
    <source>
        <dbReference type="Pfam" id="PF10585"/>
    </source>
</evidence>
<feature type="non-terminal residue" evidence="14">
    <location>
        <position position="750"/>
    </location>
</feature>
<feature type="non-terminal residue" evidence="14">
    <location>
        <position position="1"/>
    </location>
</feature>
<dbReference type="InterPro" id="IPR035985">
    <property type="entry name" value="Ubiquitin-activating_enz"/>
</dbReference>
<protein>
    <recommendedName>
        <fullName evidence="4">E1 ubiquitin-activating enzyme</fullName>
        <ecNumber evidence="4">6.2.1.45</ecNumber>
    </recommendedName>
</protein>
<dbReference type="AlphaFoldDB" id="A0A091JE43"/>
<evidence type="ECO:0000259" key="10">
    <source>
        <dbReference type="Pfam" id="PF00899"/>
    </source>
</evidence>
<dbReference type="GO" id="GO:0005737">
    <property type="term" value="C:cytoplasm"/>
    <property type="evidence" value="ECO:0007669"/>
    <property type="project" value="TreeGrafter"/>
</dbReference>
<evidence type="ECO:0000259" key="13">
    <source>
        <dbReference type="Pfam" id="PF16191"/>
    </source>
</evidence>
<dbReference type="Pfam" id="PF00899">
    <property type="entry name" value="ThiF"/>
    <property type="match status" value="1"/>
</dbReference>
<dbReference type="InterPro" id="IPR042063">
    <property type="entry name" value="Ubi_acti_E1_SCCH"/>
</dbReference>
<accession>A0A091JE43</accession>
<dbReference type="InterPro" id="IPR042302">
    <property type="entry name" value="E1_FCCH_sf"/>
</dbReference>
<feature type="domain" description="THIF-type NAD/FAD binding fold" evidence="10">
    <location>
        <begin position="342"/>
        <end position="528"/>
    </location>
</feature>
<evidence type="ECO:0000256" key="3">
    <source>
        <dbReference type="ARBA" id="ARBA00005673"/>
    </source>
</evidence>
<reference evidence="14 15" key="1">
    <citation type="submission" date="2014-04" db="EMBL/GenBank/DDBJ databases">
        <title>Genome evolution of avian class.</title>
        <authorList>
            <person name="Zhang G."/>
            <person name="Li C."/>
        </authorList>
    </citation>
    <scope>NUCLEOTIDE SEQUENCE [LARGE SCALE GENOMIC DNA]</scope>
    <source>
        <strain evidence="14">BGI_Z169</strain>
    </source>
</reference>
<dbReference type="EMBL" id="KK500737">
    <property type="protein sequence ID" value="KFP10006.1"/>
    <property type="molecule type" value="Genomic_DNA"/>
</dbReference>
<evidence type="ECO:0000313" key="14">
    <source>
        <dbReference type="EMBL" id="KFP10006.1"/>
    </source>
</evidence>
<dbReference type="Gene3D" id="3.40.50.12550">
    <property type="entry name" value="Ubiquitin-activating enzyme E1, inactive adenylation domain, subdomain 2"/>
    <property type="match status" value="1"/>
</dbReference>
<feature type="active site" description="Glycyl thioester intermediate" evidence="9">
    <location>
        <position position="523"/>
    </location>
</feature>
<dbReference type="InterPro" id="IPR032420">
    <property type="entry name" value="E1_4HB"/>
</dbReference>
<comment type="catalytic activity">
    <reaction evidence="1">
        <text>ATP + ubiquitin + [E1 ubiquitin-activating enzyme]-L-cysteine = AMP + diphosphate + S-ubiquitinyl-[E1 ubiquitin-activating enzyme]-L-cysteine.</text>
        <dbReference type="EC" id="6.2.1.45"/>
    </reaction>
</comment>
<gene>
    <name evidence="14" type="ORF">Z169_15882</name>
</gene>
<dbReference type="Pfam" id="PF16190">
    <property type="entry name" value="E1_FCCH"/>
    <property type="match status" value="1"/>
</dbReference>
<dbReference type="PROSITE" id="PS00865">
    <property type="entry name" value="UBIQUITIN_ACTIVAT_2"/>
    <property type="match status" value="1"/>
</dbReference>
<dbReference type="InterPro" id="IPR032418">
    <property type="entry name" value="E1_FCCH"/>
</dbReference>
<evidence type="ECO:0000256" key="6">
    <source>
        <dbReference type="ARBA" id="ARBA00022741"/>
    </source>
</evidence>
<dbReference type="InterPro" id="IPR019572">
    <property type="entry name" value="UBA_E1_SCCH"/>
</dbReference>
<dbReference type="GO" id="GO:0005524">
    <property type="term" value="F:ATP binding"/>
    <property type="evidence" value="ECO:0007669"/>
    <property type="project" value="UniProtKB-KW"/>
</dbReference>
<organism evidence="14 15">
    <name type="scientific">Egretta garzetta</name>
    <name type="common">Little egret</name>
    <dbReference type="NCBI Taxonomy" id="188379"/>
    <lineage>
        <taxon>Eukaryota</taxon>
        <taxon>Metazoa</taxon>
        <taxon>Chordata</taxon>
        <taxon>Craniata</taxon>
        <taxon>Vertebrata</taxon>
        <taxon>Euteleostomi</taxon>
        <taxon>Archelosauria</taxon>
        <taxon>Archosauria</taxon>
        <taxon>Dinosauria</taxon>
        <taxon>Saurischia</taxon>
        <taxon>Theropoda</taxon>
        <taxon>Coelurosauria</taxon>
        <taxon>Aves</taxon>
        <taxon>Neognathae</taxon>
        <taxon>Neoaves</taxon>
        <taxon>Aequornithes</taxon>
        <taxon>Pelecaniformes</taxon>
        <taxon>Ardeidae</taxon>
        <taxon>Egretta</taxon>
    </lineage>
</organism>
<feature type="domain" description="Ubiquitin-activating enzyme E1 FCCH" evidence="12">
    <location>
        <begin position="121"/>
        <end position="192"/>
    </location>
</feature>
<dbReference type="Proteomes" id="UP000053119">
    <property type="component" value="Unassembled WGS sequence"/>
</dbReference>
<proteinExistence type="inferred from homology"/>
<dbReference type="InterPro" id="IPR000011">
    <property type="entry name" value="UBQ/SUMO-activ_enz_E1-like"/>
</dbReference>
<feature type="domain" description="Ubiquitin-activating enzyme SCCH" evidence="11">
    <location>
        <begin position="529"/>
        <end position="750"/>
    </location>
</feature>
<dbReference type="Gene3D" id="3.40.50.720">
    <property type="entry name" value="NAD(P)-binding Rossmann-like Domain"/>
    <property type="match status" value="1"/>
</dbReference>
<name>A0A091JE43_EGRGA</name>
<evidence type="ECO:0000256" key="9">
    <source>
        <dbReference type="PROSITE-ProRule" id="PRU10132"/>
    </source>
</evidence>
<dbReference type="PANTHER" id="PTHR10953">
    <property type="entry name" value="UBIQUITIN-ACTIVATING ENZYME E1"/>
    <property type="match status" value="1"/>
</dbReference>
<dbReference type="EC" id="6.2.1.45" evidence="4"/>
<dbReference type="GO" id="GO:0019948">
    <property type="term" value="F:SUMO activating enzyme activity"/>
    <property type="evidence" value="ECO:0007669"/>
    <property type="project" value="TreeGrafter"/>
</dbReference>
<keyword evidence="5" id="KW-0436">Ligase</keyword>
<dbReference type="Pfam" id="PF16191">
    <property type="entry name" value="E1_4HB"/>
    <property type="match status" value="1"/>
</dbReference>
<keyword evidence="8" id="KW-0067">ATP-binding</keyword>
<dbReference type="GO" id="GO:0016925">
    <property type="term" value="P:protein sumoylation"/>
    <property type="evidence" value="ECO:0007669"/>
    <property type="project" value="TreeGrafter"/>
</dbReference>
<evidence type="ECO:0000256" key="1">
    <source>
        <dbReference type="ARBA" id="ARBA00000488"/>
    </source>
</evidence>
<evidence type="ECO:0000313" key="15">
    <source>
        <dbReference type="Proteomes" id="UP000053119"/>
    </source>
</evidence>
<comment type="pathway">
    <text evidence="2">Protein modification; protein ubiquitination.</text>
</comment>
<evidence type="ECO:0000256" key="5">
    <source>
        <dbReference type="ARBA" id="ARBA00022598"/>
    </source>
</evidence>
<dbReference type="Pfam" id="PF10585">
    <property type="entry name" value="UBA_E1_SCCH"/>
    <property type="match status" value="1"/>
</dbReference>
<sequence>PHRVPTPQFLLGESDIGQNRAKASQRVLAELNPHVTVVAHDKELSEAFLASFQVVVLTESPLEEQLRIGDFCHARGICFIVADTKGLAGQLFCDFGKRFVVDDPAEGDPVCAAVQHISQGNPGVVTCMGAEDSRGHLFCDGDLVTFSGVEGMTELNGQEPVPVRVLDAFRLEIGDTSSFSPYHRGGLVLQVRLPQVHSYKPLCQALADPQIQVASPEELLRSRSLHAAFQALHAFRGEQGHLPRPRAPADTERVLELARSLGVQEGSLDEDVVRAFASVSAGDLCPIAAIVGALAAQEVLKATTGKFLPLDQWLYFDALECLELEGAVQLTEEDCSPMGSRYDGQIAVFGAAFQEQLGRQKYLVVGAGAIGCELLKTFAMMGLAAGPGRDLTIADMDTLALSNLHRQLLYRSTDISKPKSVVAAAAVQRMNPSIRVTAHQNQVGPATESFYGDNFFRCLDGVASALDTLEARAYLESRCRRCLTPLLDSGTEGPRGNVLAMVPPLTKPLGPAGTPDDSTFPLCTLRYFPRTIQHTLQWARDEFEGLFQLPAENINRFMEDPDFREQLPEGKALEVLEQVQGSLWERPRDWPDCVRWARQHWQSRYHDAITQLLHTFPPEHETSPGVPFWAGDRSCPHPLTFDPDNDTHLEYILAAAYLFAQAHKVPPCSDRAATQTILRSMVLPPFMPQEGLQIPLAEEWEEVQAPAGFFLPPDCGRLAELTQDLVQRKQELIGGEDVQMPLMEPIHFEK</sequence>
<dbReference type="InterPro" id="IPR045886">
    <property type="entry name" value="ThiF/MoeB/HesA"/>
</dbReference>
<keyword evidence="15" id="KW-1185">Reference proteome</keyword>
<dbReference type="InterPro" id="IPR000594">
    <property type="entry name" value="ThiF_NAD_FAD-bd"/>
</dbReference>
<comment type="similarity">
    <text evidence="3">Belongs to the ubiquitin-activating E1 family.</text>
</comment>
<dbReference type="InterPro" id="IPR042449">
    <property type="entry name" value="Ub-E1_IAD_1"/>
</dbReference>
<dbReference type="UniPathway" id="UPA00143"/>
<evidence type="ECO:0000256" key="8">
    <source>
        <dbReference type="ARBA" id="ARBA00022840"/>
    </source>
</evidence>
<dbReference type="SUPFAM" id="SSF69572">
    <property type="entry name" value="Activating enzymes of the ubiquitin-like proteins"/>
    <property type="match status" value="2"/>
</dbReference>
<evidence type="ECO:0000256" key="2">
    <source>
        <dbReference type="ARBA" id="ARBA00004906"/>
    </source>
</evidence>
<dbReference type="GO" id="GO:0016567">
    <property type="term" value="P:protein ubiquitination"/>
    <property type="evidence" value="ECO:0007669"/>
    <property type="project" value="UniProtKB-UniPathway"/>
</dbReference>
<evidence type="ECO:0000256" key="4">
    <source>
        <dbReference type="ARBA" id="ARBA00012990"/>
    </source>
</evidence>
<dbReference type="Gene3D" id="2.40.30.180">
    <property type="entry name" value="Ubiquitin-activating enzyme E1, FCCH domain"/>
    <property type="match status" value="1"/>
</dbReference>
<dbReference type="PANTHER" id="PTHR10953:SF4">
    <property type="entry name" value="UBIQUITIN-ACTIVATING ENZYME E1 C-TERMINAL DOMAIN-CONTAINING PROTEIN"/>
    <property type="match status" value="1"/>
</dbReference>
<dbReference type="GO" id="GO:0031510">
    <property type="term" value="C:SUMO activating enzyme complex"/>
    <property type="evidence" value="ECO:0007669"/>
    <property type="project" value="TreeGrafter"/>
</dbReference>
<dbReference type="FunFam" id="2.40.30.180:FF:000001">
    <property type="entry name" value="ubiquitin-like modifier-activating enzyme 1"/>
    <property type="match status" value="1"/>
</dbReference>
<dbReference type="PRINTS" id="PR01849">
    <property type="entry name" value="UBIQUITINACT"/>
</dbReference>
<keyword evidence="6" id="KW-0547">Nucleotide-binding</keyword>
<keyword evidence="7" id="KW-0833">Ubl conjugation pathway</keyword>
<evidence type="ECO:0000259" key="12">
    <source>
        <dbReference type="Pfam" id="PF16190"/>
    </source>
</evidence>
<dbReference type="Gene3D" id="1.10.10.2660">
    <property type="entry name" value="Ubiquitin-activating enzyme E1, SCCH domain"/>
    <property type="match status" value="1"/>
</dbReference>
<evidence type="ECO:0000256" key="7">
    <source>
        <dbReference type="ARBA" id="ARBA00022786"/>
    </source>
</evidence>
<feature type="domain" description="Ubiquitin-activating enzyme E1 four-helix bundle" evidence="13">
    <location>
        <begin position="194"/>
        <end position="261"/>
    </location>
</feature>
<dbReference type="InterPro" id="IPR033127">
    <property type="entry name" value="UBQ-activ_enz_E1_Cys_AS"/>
</dbReference>
<dbReference type="Gene3D" id="3.50.50.80">
    <property type="entry name" value="Ubiquitin-activating enzyme E1, inactive adenylation domain, subdomain 1"/>
    <property type="match status" value="1"/>
</dbReference>
<dbReference type="STRING" id="188379.A0A091JE43"/>